<reference evidence="1 2" key="1">
    <citation type="journal article" date="2014" name="PLoS Genet.">
        <title>Analysis of the Phlebiopsis gigantea genome, transcriptome and secretome provides insight into its pioneer colonization strategies of wood.</title>
        <authorList>
            <person name="Hori C."/>
            <person name="Ishida T."/>
            <person name="Igarashi K."/>
            <person name="Samejima M."/>
            <person name="Suzuki H."/>
            <person name="Master E."/>
            <person name="Ferreira P."/>
            <person name="Ruiz-Duenas F.J."/>
            <person name="Held B."/>
            <person name="Canessa P."/>
            <person name="Larrondo L.F."/>
            <person name="Schmoll M."/>
            <person name="Druzhinina I.S."/>
            <person name="Kubicek C.P."/>
            <person name="Gaskell J.A."/>
            <person name="Kersten P."/>
            <person name="St John F."/>
            <person name="Glasner J."/>
            <person name="Sabat G."/>
            <person name="Splinter BonDurant S."/>
            <person name="Syed K."/>
            <person name="Yadav J."/>
            <person name="Mgbeahuruike A.C."/>
            <person name="Kovalchuk A."/>
            <person name="Asiegbu F.O."/>
            <person name="Lackner G."/>
            <person name="Hoffmeister D."/>
            <person name="Rencoret J."/>
            <person name="Gutierrez A."/>
            <person name="Sun H."/>
            <person name="Lindquist E."/>
            <person name="Barry K."/>
            <person name="Riley R."/>
            <person name="Grigoriev I.V."/>
            <person name="Henrissat B."/>
            <person name="Kues U."/>
            <person name="Berka R.M."/>
            <person name="Martinez A.T."/>
            <person name="Covert S.F."/>
            <person name="Blanchette R.A."/>
            <person name="Cullen D."/>
        </authorList>
    </citation>
    <scope>NUCLEOTIDE SEQUENCE [LARGE SCALE GENOMIC DNA]</scope>
    <source>
        <strain evidence="1 2">11061_1 CR5-6</strain>
    </source>
</reference>
<dbReference type="AlphaFoldDB" id="A0A0C3RXN2"/>
<accession>A0A0C3RXN2</accession>
<protein>
    <submittedName>
        <fullName evidence="1">Uncharacterized protein</fullName>
    </submittedName>
</protein>
<dbReference type="Proteomes" id="UP000053257">
    <property type="component" value="Unassembled WGS sequence"/>
</dbReference>
<dbReference type="HOGENOM" id="CLU_1434932_0_0_1"/>
<gene>
    <name evidence="1" type="ORF">PHLGIDRAFT_13701</name>
</gene>
<dbReference type="EMBL" id="KN840512">
    <property type="protein sequence ID" value="KIP06696.1"/>
    <property type="molecule type" value="Genomic_DNA"/>
</dbReference>
<keyword evidence="2" id="KW-1185">Reference proteome</keyword>
<organism evidence="1 2">
    <name type="scientific">Phlebiopsis gigantea (strain 11061_1 CR5-6)</name>
    <name type="common">White-rot fungus</name>
    <name type="synonym">Peniophora gigantea</name>
    <dbReference type="NCBI Taxonomy" id="745531"/>
    <lineage>
        <taxon>Eukaryota</taxon>
        <taxon>Fungi</taxon>
        <taxon>Dikarya</taxon>
        <taxon>Basidiomycota</taxon>
        <taxon>Agaricomycotina</taxon>
        <taxon>Agaricomycetes</taxon>
        <taxon>Polyporales</taxon>
        <taxon>Phanerochaetaceae</taxon>
        <taxon>Phlebiopsis</taxon>
    </lineage>
</organism>
<evidence type="ECO:0000313" key="2">
    <source>
        <dbReference type="Proteomes" id="UP000053257"/>
    </source>
</evidence>
<sequence>MPLSYLLWQRTQVKKKSLLYCPLALGIATAIDFHSFDRVGGPPDVVRIFIGYWARGIGQCGLAIKPPSASSIDARISYATMATFAHLLRISSEANDGGRQRRALGRRQPDLTAFDDVRRGMDIWVQMVGLVCRIDGDIEGYVATDRETKRTIAIRNVFVSLNHRSNVAAEAITRAVTRFMLGAERLARL</sequence>
<evidence type="ECO:0000313" key="1">
    <source>
        <dbReference type="EMBL" id="KIP06696.1"/>
    </source>
</evidence>
<proteinExistence type="predicted"/>
<name>A0A0C3RXN2_PHLG1</name>